<evidence type="ECO:0000259" key="2">
    <source>
        <dbReference type="Pfam" id="PF03432"/>
    </source>
</evidence>
<accession>A0A3R8SJJ2</accession>
<reference evidence="3 4" key="1">
    <citation type="submission" date="2018-10" db="EMBL/GenBank/DDBJ databases">
        <title>Transmission dynamics of multidrug resistant bacteria on intensive care unit surfaces.</title>
        <authorList>
            <person name="D'Souza A.W."/>
            <person name="Potter R.F."/>
            <person name="Wallace M."/>
            <person name="Shupe A."/>
            <person name="Patel S."/>
            <person name="Sun S."/>
            <person name="Gul D."/>
            <person name="Kwon J.H."/>
            <person name="Andleeb S."/>
            <person name="Burnham C.-A.D."/>
            <person name="Dantas G."/>
        </authorList>
    </citation>
    <scope>NUCLEOTIDE SEQUENCE [LARGE SCALE GENOMIC DNA]</scope>
    <source>
        <strain evidence="3 4">WF_348</strain>
    </source>
</reference>
<dbReference type="InterPro" id="IPR005094">
    <property type="entry name" value="Endonuclease_MobA/VirD2"/>
</dbReference>
<evidence type="ECO:0000313" key="4">
    <source>
        <dbReference type="Proteomes" id="UP000267844"/>
    </source>
</evidence>
<dbReference type="RefSeq" id="WP_125350762.1">
    <property type="nucleotide sequence ID" value="NZ_RHPN01000058.1"/>
</dbReference>
<feature type="domain" description="MobA/VirD2-like nuclease" evidence="2">
    <location>
        <begin position="26"/>
        <end position="156"/>
    </location>
</feature>
<evidence type="ECO:0000256" key="1">
    <source>
        <dbReference type="SAM" id="MobiDB-lite"/>
    </source>
</evidence>
<sequence length="490" mass="57254">MAIANIHDSGSSFAGISEYVLAQGKYAGEEKTKQPEIIEKNNIYSDNYKDIGREMTEIAKGNSKVKKPVMHYSISFDEKDKTPEKVRIEAVKSTMRDMGIKDDNHQYIIVKHNDKAHPHYHVIVNRVGLDGKALSDSYTKYRLEVAIDKAEKKLGLDNSLAEKRRFVYKDNEKNYERVIKTVRSEKDIIKEPKDKAKSLGNKKEFIQDKINEALQQKRVSNPEELKAELKNSNINYEFKVNSKGLAGGSFNYQKTSIKGINIGFKASVIEKQLKSNLEYNQTEKKNNQIAETIYKEKGAFYQTEESINKVIQQSRGIDTKSKIEELKSQEPKTEQEKQINKIQIKSFEDLEVKQQKFVLELKEYKELKSQEPKKVPLLSFNKSEIIQQNEELKRKQMQAKPPSLPKYEVLNHYESIREIELRKEQQKAILKNTYEMEKKQSLSKDQKLSNDQNQNLTEQQQRILERIKEREKEKSKDQNQEQKRNRGLRR</sequence>
<evidence type="ECO:0000313" key="3">
    <source>
        <dbReference type="EMBL" id="RRT87421.1"/>
    </source>
</evidence>
<comment type="caution">
    <text evidence="3">The sequence shown here is derived from an EMBL/GenBank/DDBJ whole genome shotgun (WGS) entry which is preliminary data.</text>
</comment>
<organism evidence="3 4">
    <name type="scientific">Empedobacter falsenii</name>
    <dbReference type="NCBI Taxonomy" id="343874"/>
    <lineage>
        <taxon>Bacteria</taxon>
        <taxon>Pseudomonadati</taxon>
        <taxon>Bacteroidota</taxon>
        <taxon>Flavobacteriia</taxon>
        <taxon>Flavobacteriales</taxon>
        <taxon>Weeksellaceae</taxon>
        <taxon>Empedobacter</taxon>
    </lineage>
</organism>
<dbReference type="AlphaFoldDB" id="A0A3R8SJJ2"/>
<dbReference type="Proteomes" id="UP000267844">
    <property type="component" value="Unassembled WGS sequence"/>
</dbReference>
<dbReference type="EMBL" id="RHPO01000056">
    <property type="protein sequence ID" value="RRT87421.1"/>
    <property type="molecule type" value="Genomic_DNA"/>
</dbReference>
<feature type="region of interest" description="Disordered" evidence="1">
    <location>
        <begin position="438"/>
        <end position="490"/>
    </location>
</feature>
<protein>
    <recommendedName>
        <fullName evidence="2">MobA/VirD2-like nuclease domain-containing protein</fullName>
    </recommendedName>
</protein>
<feature type="compositionally biased region" description="Basic and acidic residues" evidence="1">
    <location>
        <begin position="438"/>
        <end position="448"/>
    </location>
</feature>
<feature type="compositionally biased region" description="Basic and acidic residues" evidence="1">
    <location>
        <begin position="463"/>
        <end position="484"/>
    </location>
</feature>
<dbReference type="Pfam" id="PF03432">
    <property type="entry name" value="Relaxase"/>
    <property type="match status" value="1"/>
</dbReference>
<name>A0A3R8SJJ2_9FLAO</name>
<proteinExistence type="predicted"/>
<gene>
    <name evidence="3" type="ORF">EGI89_14775</name>
</gene>